<evidence type="ECO:0008006" key="3">
    <source>
        <dbReference type="Google" id="ProtNLM"/>
    </source>
</evidence>
<proteinExistence type="predicted"/>
<protein>
    <recommendedName>
        <fullName evidence="3">Roadblock/LAMTOR2 domain-containing protein</fullName>
    </recommendedName>
</protein>
<reference evidence="2" key="1">
    <citation type="journal article" date="2019" name="Int. J. Syst. Evol. Microbiol.">
        <title>The Global Catalogue of Microorganisms (GCM) 10K type strain sequencing project: providing services to taxonomists for standard genome sequencing and annotation.</title>
        <authorList>
            <consortium name="The Broad Institute Genomics Platform"/>
            <consortium name="The Broad Institute Genome Sequencing Center for Infectious Disease"/>
            <person name="Wu L."/>
            <person name="Ma J."/>
        </authorList>
    </citation>
    <scope>NUCLEOTIDE SEQUENCE [LARGE SCALE GENOMIC DNA]</scope>
    <source>
        <strain evidence="2">CCTCC AB 2017081</strain>
    </source>
</reference>
<keyword evidence="2" id="KW-1185">Reference proteome</keyword>
<evidence type="ECO:0000313" key="1">
    <source>
        <dbReference type="EMBL" id="MFC3834482.1"/>
    </source>
</evidence>
<evidence type="ECO:0000313" key="2">
    <source>
        <dbReference type="Proteomes" id="UP001595803"/>
    </source>
</evidence>
<dbReference type="EMBL" id="JBHRZG010000024">
    <property type="protein sequence ID" value="MFC3834482.1"/>
    <property type="molecule type" value="Genomic_DNA"/>
</dbReference>
<organism evidence="1 2">
    <name type="scientific">Deinococcus rufus</name>
    <dbReference type="NCBI Taxonomy" id="2136097"/>
    <lineage>
        <taxon>Bacteria</taxon>
        <taxon>Thermotogati</taxon>
        <taxon>Deinococcota</taxon>
        <taxon>Deinococci</taxon>
        <taxon>Deinococcales</taxon>
        <taxon>Deinococcaceae</taxon>
        <taxon>Deinococcus</taxon>
    </lineage>
</organism>
<dbReference type="RefSeq" id="WP_322472475.1">
    <property type="nucleotide sequence ID" value="NZ_JBHRZG010000024.1"/>
</dbReference>
<sequence length="111" mass="12100">MSGSGAIALIELNLVQACLGQITDAHQAIVYRHDDSDNVCHISTYLSHSSEAVVEAVQEIADELYGRLNFFQVDVKCHVVIGHHGVLQLTSGDCLFFLRKGFEILTSALGQ</sequence>
<gene>
    <name evidence="1" type="ORF">ACFOSB_16630</name>
</gene>
<dbReference type="Proteomes" id="UP001595803">
    <property type="component" value="Unassembled WGS sequence"/>
</dbReference>
<accession>A0ABV7ZAQ5</accession>
<comment type="caution">
    <text evidence="1">The sequence shown here is derived from an EMBL/GenBank/DDBJ whole genome shotgun (WGS) entry which is preliminary data.</text>
</comment>
<name>A0ABV7ZAQ5_9DEIO</name>